<proteinExistence type="predicted"/>
<dbReference type="Proteomes" id="UP001159363">
    <property type="component" value="Chromosome 5"/>
</dbReference>
<organism evidence="1 2">
    <name type="scientific">Dryococelus australis</name>
    <dbReference type="NCBI Taxonomy" id="614101"/>
    <lineage>
        <taxon>Eukaryota</taxon>
        <taxon>Metazoa</taxon>
        <taxon>Ecdysozoa</taxon>
        <taxon>Arthropoda</taxon>
        <taxon>Hexapoda</taxon>
        <taxon>Insecta</taxon>
        <taxon>Pterygota</taxon>
        <taxon>Neoptera</taxon>
        <taxon>Polyneoptera</taxon>
        <taxon>Phasmatodea</taxon>
        <taxon>Verophasmatodea</taxon>
        <taxon>Anareolatae</taxon>
        <taxon>Phasmatidae</taxon>
        <taxon>Eurycanthinae</taxon>
        <taxon>Dryococelus</taxon>
    </lineage>
</organism>
<gene>
    <name evidence="1" type="ORF">PR048_018709</name>
</gene>
<sequence>MPRRGYLKQENNKPEEYDLVSGIQLSMTTVRRKLSDGFQRRGYLKQENNKPEEYDLVSGIQLSMTTVRRKLSDGFQRRGYLKQENNKPEEYDLVSGIQLSMTTVRRKLSDGFQRSEEHLPASSTSSVPVLNSTPWVLLCGTTSGYIPPTELVSTSGVLVRRVTSGHLFPRRTVRSGTVVLPYSFARELQLTGSCRRFSLARPGTQLMKAFGVRTGRFELYVLHTLVWQHCRELTPHKKYTKREIPEKTCRPAASFGTIPTCENSGMTLSGIESGSLAWVAITSAQPRRGMETAFFTSPLRTRRLMGTRLCVYLPRSLTAESVRTHRVHDITQLLATWRPRGRGADLRPGLVTCLSAGHPHSRPVKHKAQPYRTWPWPHQRNRHAVLSLCTCERKDKFDCQLAVSGGGHAFRHGRARAVGLSVPFQPMHWSSTNKAMLHTVLVFTIKSVPHTETVPPKFSQDSTRAKCGRDLRAPSCTIALYSYTRTNTCPPSVIPHCITLDPIAIAQTFLYMPRCTVGHDYQTRIFVLILSIRRLLRQWKRRGCDASQVRFQAFSRPPGGGTAMTSHLRRLLQPQYAKAVITRYLLPYQTWYEIWPCKAGNAMTGAILAVPAVQTVVLQDGCAPTLSKTKSVPELPVFTELQASINIELLRTDEGKRVARAISSGDAVAQWLENSQVGPEWL</sequence>
<dbReference type="EMBL" id="JARBHB010000006">
    <property type="protein sequence ID" value="KAJ8882221.1"/>
    <property type="molecule type" value="Genomic_DNA"/>
</dbReference>
<protein>
    <submittedName>
        <fullName evidence="1">Uncharacterized protein</fullName>
    </submittedName>
</protein>
<evidence type="ECO:0000313" key="1">
    <source>
        <dbReference type="EMBL" id="KAJ8882221.1"/>
    </source>
</evidence>
<keyword evidence="2" id="KW-1185">Reference proteome</keyword>
<evidence type="ECO:0000313" key="2">
    <source>
        <dbReference type="Proteomes" id="UP001159363"/>
    </source>
</evidence>
<feature type="non-terminal residue" evidence="1">
    <location>
        <position position="682"/>
    </location>
</feature>
<comment type="caution">
    <text evidence="1">The sequence shown here is derived from an EMBL/GenBank/DDBJ whole genome shotgun (WGS) entry which is preliminary data.</text>
</comment>
<name>A0ABQ9HD62_9NEOP</name>
<accession>A0ABQ9HD62</accession>
<reference evidence="1 2" key="1">
    <citation type="submission" date="2023-02" db="EMBL/GenBank/DDBJ databases">
        <title>LHISI_Scaffold_Assembly.</title>
        <authorList>
            <person name="Stuart O.P."/>
            <person name="Cleave R."/>
            <person name="Magrath M.J.L."/>
            <person name="Mikheyev A.S."/>
        </authorList>
    </citation>
    <scope>NUCLEOTIDE SEQUENCE [LARGE SCALE GENOMIC DNA]</scope>
    <source>
        <strain evidence="1">Daus_M_001</strain>
        <tissue evidence="1">Leg muscle</tissue>
    </source>
</reference>